<name>A0A0T5Z7J4_9GAMM</name>
<sequence length="139" mass="15201">MGWKIPRLSRRSFLKASAGGAGVGLLSPVAGLVSQAASEDGEVETEITHSICNFCSSLCNLKVKTEKRGASKRIVKLAGNPDSTLNRGKICARGQSGLRQIYDTDRIKTPLIRVEGSKRGEYKFRAASWEEAWDYIAQK</sequence>
<evidence type="ECO:0000256" key="7">
    <source>
        <dbReference type="ARBA" id="ARBA00023004"/>
    </source>
</evidence>
<dbReference type="InterPro" id="IPR019546">
    <property type="entry name" value="TAT_signal_bac_arc"/>
</dbReference>
<evidence type="ECO:0000256" key="8">
    <source>
        <dbReference type="ARBA" id="ARBA00023014"/>
    </source>
</evidence>
<accession>A0A0T5Z7J4</accession>
<dbReference type="EMBL" id="LMXI01000284">
    <property type="protein sequence ID" value="KRT58717.1"/>
    <property type="molecule type" value="Genomic_DNA"/>
</dbReference>
<dbReference type="Proteomes" id="UP000051276">
    <property type="component" value="Unassembled WGS sequence"/>
</dbReference>
<keyword evidence="2" id="KW-0004">4Fe-4S</keyword>
<dbReference type="InterPro" id="IPR006311">
    <property type="entry name" value="TAT_signal"/>
</dbReference>
<dbReference type="PANTHER" id="PTHR43742">
    <property type="entry name" value="TRIMETHYLAMINE-N-OXIDE REDUCTASE"/>
    <property type="match status" value="1"/>
</dbReference>
<keyword evidence="3" id="KW-0500">Molybdenum</keyword>
<evidence type="ECO:0000256" key="1">
    <source>
        <dbReference type="ARBA" id="ARBA00001942"/>
    </source>
</evidence>
<protein>
    <submittedName>
        <fullName evidence="10">Tat (Twin-arginine translocation) pathway signal sequence</fullName>
    </submittedName>
</protein>
<dbReference type="InterPro" id="IPR050612">
    <property type="entry name" value="Prok_Mopterin_Oxidored"/>
</dbReference>
<dbReference type="PANTHER" id="PTHR43742:SF9">
    <property type="entry name" value="TETRATHIONATE REDUCTASE SUBUNIT A"/>
    <property type="match status" value="1"/>
</dbReference>
<dbReference type="AlphaFoldDB" id="A0A0T5Z7J4"/>
<evidence type="ECO:0000256" key="3">
    <source>
        <dbReference type="ARBA" id="ARBA00022505"/>
    </source>
</evidence>
<evidence type="ECO:0000313" key="10">
    <source>
        <dbReference type="EMBL" id="KRT58717.1"/>
    </source>
</evidence>
<keyword evidence="5" id="KW-0732">Signal</keyword>
<dbReference type="PROSITE" id="PS00551">
    <property type="entry name" value="MOLYBDOPTERIN_PROK_1"/>
    <property type="match status" value="1"/>
</dbReference>
<keyword evidence="8" id="KW-0411">Iron-sulfur</keyword>
<dbReference type="PROSITE" id="PS51318">
    <property type="entry name" value="TAT"/>
    <property type="match status" value="1"/>
</dbReference>
<keyword evidence="6" id="KW-0560">Oxidoreductase</keyword>
<dbReference type="Gene3D" id="2.20.25.90">
    <property type="entry name" value="ADC-like domains"/>
    <property type="match status" value="1"/>
</dbReference>
<evidence type="ECO:0000256" key="6">
    <source>
        <dbReference type="ARBA" id="ARBA00023002"/>
    </source>
</evidence>
<dbReference type="GO" id="GO:0016491">
    <property type="term" value="F:oxidoreductase activity"/>
    <property type="evidence" value="ECO:0007669"/>
    <property type="project" value="UniProtKB-KW"/>
</dbReference>
<keyword evidence="4" id="KW-0479">Metal-binding</keyword>
<gene>
    <name evidence="10" type="ORF">Ga0076813_14104</name>
</gene>
<dbReference type="InterPro" id="IPR027467">
    <property type="entry name" value="MopterinOxRdtase_cofactor_BS"/>
</dbReference>
<evidence type="ECO:0000256" key="2">
    <source>
        <dbReference type="ARBA" id="ARBA00022485"/>
    </source>
</evidence>
<evidence type="ECO:0000313" key="11">
    <source>
        <dbReference type="Proteomes" id="UP000051276"/>
    </source>
</evidence>
<comment type="caution">
    <text evidence="10">The sequence shown here is derived from an EMBL/GenBank/DDBJ whole genome shotgun (WGS) entry which is preliminary data.</text>
</comment>
<dbReference type="Gene3D" id="3.40.50.740">
    <property type="match status" value="1"/>
</dbReference>
<dbReference type="SUPFAM" id="SSF53706">
    <property type="entry name" value="Formate dehydrogenase/DMSO reductase, domains 1-3"/>
    <property type="match status" value="1"/>
</dbReference>
<organism evidence="10 11">
    <name type="scientific">endosymbiont of Ridgeia piscesae</name>
    <dbReference type="NCBI Taxonomy" id="54398"/>
    <lineage>
        <taxon>Bacteria</taxon>
        <taxon>Pseudomonadati</taxon>
        <taxon>Pseudomonadota</taxon>
        <taxon>Gammaproteobacteria</taxon>
        <taxon>sulfur-oxidizing symbionts</taxon>
    </lineage>
</organism>
<feature type="domain" description="4Fe-4S Mo/W bis-MGD-type" evidence="9">
    <location>
        <begin position="45"/>
        <end position="105"/>
    </location>
</feature>
<evidence type="ECO:0000256" key="4">
    <source>
        <dbReference type="ARBA" id="ARBA00022723"/>
    </source>
</evidence>
<dbReference type="NCBIfam" id="TIGR01409">
    <property type="entry name" value="TAT_signal_seq"/>
    <property type="match status" value="1"/>
</dbReference>
<feature type="non-terminal residue" evidence="10">
    <location>
        <position position="139"/>
    </location>
</feature>
<dbReference type="PROSITE" id="PS51669">
    <property type="entry name" value="4FE4S_MOW_BIS_MGD"/>
    <property type="match status" value="1"/>
</dbReference>
<evidence type="ECO:0000259" key="9">
    <source>
        <dbReference type="PROSITE" id="PS51669"/>
    </source>
</evidence>
<reference evidence="10 11" key="1">
    <citation type="submission" date="2015-11" db="EMBL/GenBank/DDBJ databases">
        <title>The genome of Candidatus Endoriftia persephone in Ridgeia piscesae and population structure of the North Eastern Pacific vestimentiferan symbionts.</title>
        <authorList>
            <person name="Perez M."/>
            <person name="Juniper K.S."/>
        </authorList>
    </citation>
    <scope>NUCLEOTIDE SEQUENCE [LARGE SCALE GENOMIC DNA]</scope>
    <source>
        <strain evidence="10">Ind10</strain>
    </source>
</reference>
<dbReference type="InterPro" id="IPR006963">
    <property type="entry name" value="Mopterin_OxRdtase_4Fe-4S_dom"/>
</dbReference>
<keyword evidence="7" id="KW-0408">Iron</keyword>
<evidence type="ECO:0000256" key="5">
    <source>
        <dbReference type="ARBA" id="ARBA00022729"/>
    </source>
</evidence>
<dbReference type="Pfam" id="PF10518">
    <property type="entry name" value="TAT_signal"/>
    <property type="match status" value="1"/>
</dbReference>
<dbReference type="GO" id="GO:0046872">
    <property type="term" value="F:metal ion binding"/>
    <property type="evidence" value="ECO:0007669"/>
    <property type="project" value="UniProtKB-KW"/>
</dbReference>
<dbReference type="SMART" id="SM00926">
    <property type="entry name" value="Molybdop_Fe4S4"/>
    <property type="match status" value="1"/>
</dbReference>
<comment type="cofactor">
    <cofactor evidence="1">
        <name>Mo-bis(molybdopterin guanine dinucleotide)</name>
        <dbReference type="ChEBI" id="CHEBI:60539"/>
    </cofactor>
</comment>
<dbReference type="Pfam" id="PF04879">
    <property type="entry name" value="Molybdop_Fe4S4"/>
    <property type="match status" value="1"/>
</dbReference>
<proteinExistence type="predicted"/>
<dbReference type="RefSeq" id="WP_158294702.1">
    <property type="nucleotide sequence ID" value="NZ_KQ556902.1"/>
</dbReference>
<dbReference type="GO" id="GO:0051539">
    <property type="term" value="F:4 iron, 4 sulfur cluster binding"/>
    <property type="evidence" value="ECO:0007669"/>
    <property type="project" value="UniProtKB-KW"/>
</dbReference>